<feature type="compositionally biased region" description="Basic residues" evidence="2">
    <location>
        <begin position="641"/>
        <end position="656"/>
    </location>
</feature>
<comment type="caution">
    <text evidence="3">The sequence shown here is derived from an EMBL/GenBank/DDBJ whole genome shotgun (WGS) entry which is preliminary data.</text>
</comment>
<dbReference type="EMBL" id="JALLPJ020001358">
    <property type="protein sequence ID" value="KAL3767803.1"/>
    <property type="molecule type" value="Genomic_DNA"/>
</dbReference>
<feature type="region of interest" description="Disordered" evidence="2">
    <location>
        <begin position="607"/>
        <end position="656"/>
    </location>
</feature>
<accession>A0ABD3MVF4</accession>
<dbReference type="InterPro" id="IPR029001">
    <property type="entry name" value="ITPase-like_fam"/>
</dbReference>
<evidence type="ECO:0000313" key="3">
    <source>
        <dbReference type="EMBL" id="KAL3767803.1"/>
    </source>
</evidence>
<proteinExistence type="inferred from homology"/>
<name>A0ABD3MVF4_9STRA</name>
<dbReference type="Pfam" id="PF02545">
    <property type="entry name" value="Maf"/>
    <property type="match status" value="1"/>
</dbReference>
<keyword evidence="1" id="KW-0378">Hydrolase</keyword>
<dbReference type="InterPro" id="IPR003697">
    <property type="entry name" value="Maf-like"/>
</dbReference>
<gene>
    <name evidence="3" type="ORF">ACHAWO_005213</name>
</gene>
<dbReference type="GO" id="GO:0016787">
    <property type="term" value="F:hydrolase activity"/>
    <property type="evidence" value="ECO:0007669"/>
    <property type="project" value="UniProtKB-KW"/>
</dbReference>
<protein>
    <submittedName>
        <fullName evidence="3">Uncharacterized protein</fullName>
    </submittedName>
</protein>
<feature type="compositionally biased region" description="Basic and acidic residues" evidence="2">
    <location>
        <begin position="607"/>
        <end position="640"/>
    </location>
</feature>
<dbReference type="HAMAP" id="MF_00528">
    <property type="entry name" value="Maf"/>
    <property type="match status" value="1"/>
</dbReference>
<keyword evidence="4" id="KW-1185">Reference proteome</keyword>
<dbReference type="PANTHER" id="PTHR43213">
    <property type="entry name" value="BIFUNCTIONAL DTTP/UTP PYROPHOSPHATASE/METHYLTRANSFERASE PROTEIN-RELATED"/>
    <property type="match status" value="1"/>
</dbReference>
<dbReference type="Gene3D" id="3.80.10.10">
    <property type="entry name" value="Ribonuclease Inhibitor"/>
    <property type="match status" value="1"/>
</dbReference>
<evidence type="ECO:0000256" key="1">
    <source>
        <dbReference type="ARBA" id="ARBA00022801"/>
    </source>
</evidence>
<dbReference type="Gene3D" id="3.90.950.10">
    <property type="match status" value="1"/>
</dbReference>
<dbReference type="InterPro" id="IPR032675">
    <property type="entry name" value="LRR_dom_sf"/>
</dbReference>
<dbReference type="SUPFAM" id="SSF52972">
    <property type="entry name" value="ITPase-like"/>
    <property type="match status" value="1"/>
</dbReference>
<sequence>MSDTKQTNPLSQQSLPSPLILGSSSFTRKLILREMGIPFHILVRSIDEKAIGDRTKDPHELVLAVARAKMAKLIESFKTGDCNGELPTTDWNGEHVILTGDQVITCDDTILEKPSDVKEAKAFVKMYASHPPSTVGSVILSHYPSGITVEGTDKATIYFKESVGDVDATTNLDLVDRMLQEGAPILSCAGGLMIEHPMVREHVERIDGTEDSVMGLSKDLVERLLRELRSKLLLDGSLSQLPLLTGGLSSTVLPPAPKNASSMPLAELLRELEKRSLPAKGFYCDDAKTLQAAFDSEHESQIETMKKELLDKQIVEARDQALRQQQEFVRESSAEEERLMASDVRIAACFKTIKEGDAVHCRIEGLTDISTRSLSKLLWTDKHLVTVDVSNMNLSDVSGAFLGRSLRNNTTLKRLEMGGNQFCSRACLELAESLLANNGSALCFLSLESNPLATGDNNKESIALLAKAVGANTSLVSLSLWRCGLGINDGKLFAQAIINGNSTLVSLEMGYNLFDNLDVEAIARQLVSTYDMLKRKQTMYFHSHYHCNCTDKDTNRKYRAAKLAREAELAEKQRQEIQSKIEEELAQQKELDKAKWLAREEAIRADARRREAEERKLGLEKEAQLQKAREQAQKMEDARVKMSKKKSKCKKGGKKK</sequence>
<organism evidence="3 4">
    <name type="scientific">Cyclotella atomus</name>
    <dbReference type="NCBI Taxonomy" id="382360"/>
    <lineage>
        <taxon>Eukaryota</taxon>
        <taxon>Sar</taxon>
        <taxon>Stramenopiles</taxon>
        <taxon>Ochrophyta</taxon>
        <taxon>Bacillariophyta</taxon>
        <taxon>Coscinodiscophyceae</taxon>
        <taxon>Thalassiosirophycidae</taxon>
        <taxon>Stephanodiscales</taxon>
        <taxon>Stephanodiscaceae</taxon>
        <taxon>Cyclotella</taxon>
    </lineage>
</organism>
<dbReference type="Proteomes" id="UP001530400">
    <property type="component" value="Unassembled WGS sequence"/>
</dbReference>
<dbReference type="AlphaFoldDB" id="A0ABD3MVF4"/>
<evidence type="ECO:0000313" key="4">
    <source>
        <dbReference type="Proteomes" id="UP001530400"/>
    </source>
</evidence>
<dbReference type="SUPFAM" id="SSF52047">
    <property type="entry name" value="RNI-like"/>
    <property type="match status" value="1"/>
</dbReference>
<dbReference type="PANTHER" id="PTHR43213:SF4">
    <property type="entry name" value="7-METHYL-GTP PYROPHOSPHATASE"/>
    <property type="match status" value="1"/>
</dbReference>
<reference evidence="3 4" key="1">
    <citation type="submission" date="2024-10" db="EMBL/GenBank/DDBJ databases">
        <title>Updated reference genomes for cyclostephanoid diatoms.</title>
        <authorList>
            <person name="Roberts W.R."/>
            <person name="Alverson A.J."/>
        </authorList>
    </citation>
    <scope>NUCLEOTIDE SEQUENCE [LARGE SCALE GENOMIC DNA]</scope>
    <source>
        <strain evidence="3 4">AJA010-31</strain>
    </source>
</reference>
<dbReference type="SMART" id="SM00368">
    <property type="entry name" value="LRR_RI"/>
    <property type="match status" value="3"/>
</dbReference>
<evidence type="ECO:0000256" key="2">
    <source>
        <dbReference type="SAM" id="MobiDB-lite"/>
    </source>
</evidence>